<dbReference type="Proteomes" id="UP000230161">
    <property type="component" value="Unassembled WGS sequence"/>
</dbReference>
<keyword evidence="2" id="KW-1185">Reference proteome</keyword>
<sequence>MVASQIHLVRHGEVLNPHDVLYGRIPGYGLSERGRLMAAAAAADLVARERPVSSLYASPLQRAQESAQPISEALGLPIVTEDRIIEPTNWFEGTNMKKALALPKNWWALRNPRVPSWGEPYTQVFERMMTAIQDAWATADSGDVVLVSHQLPIVMVQRGLAGEHLYHDPRKRRCELSSITTLERRGDRFVEVGYATPAQALSAGAKDVGAV</sequence>
<dbReference type="PANTHER" id="PTHR48100">
    <property type="entry name" value="BROAD-SPECIFICITY PHOSPHATASE YOR283W-RELATED"/>
    <property type="match status" value="1"/>
</dbReference>
<dbReference type="OrthoDB" id="3215466at2"/>
<dbReference type="AlphaFoldDB" id="A0A2M9C3E3"/>
<dbReference type="GO" id="GO:0005737">
    <property type="term" value="C:cytoplasm"/>
    <property type="evidence" value="ECO:0007669"/>
    <property type="project" value="TreeGrafter"/>
</dbReference>
<dbReference type="InterPro" id="IPR050275">
    <property type="entry name" value="PGM_Phosphatase"/>
</dbReference>
<gene>
    <name evidence="1" type="ORF">CLV54_0053</name>
</gene>
<dbReference type="GO" id="GO:0016791">
    <property type="term" value="F:phosphatase activity"/>
    <property type="evidence" value="ECO:0007669"/>
    <property type="project" value="TreeGrafter"/>
</dbReference>
<dbReference type="Gene3D" id="3.40.50.1240">
    <property type="entry name" value="Phosphoglycerate mutase-like"/>
    <property type="match status" value="1"/>
</dbReference>
<dbReference type="RefSeq" id="WP_100342972.1">
    <property type="nucleotide sequence ID" value="NZ_PGFB01000001.1"/>
</dbReference>
<dbReference type="SUPFAM" id="SSF53254">
    <property type="entry name" value="Phosphoglycerate mutase-like"/>
    <property type="match status" value="1"/>
</dbReference>
<dbReference type="InterPro" id="IPR029033">
    <property type="entry name" value="His_PPase_superfam"/>
</dbReference>
<comment type="caution">
    <text evidence="1">The sequence shown here is derived from an EMBL/GenBank/DDBJ whole genome shotgun (WGS) entry which is preliminary data.</text>
</comment>
<dbReference type="Pfam" id="PF00300">
    <property type="entry name" value="His_Phos_1"/>
    <property type="match status" value="1"/>
</dbReference>
<protein>
    <submittedName>
        <fullName evidence="1">Broad specificity phosphatase PhoE</fullName>
    </submittedName>
</protein>
<dbReference type="EMBL" id="PGFB01000001">
    <property type="protein sequence ID" value="PJJ65028.1"/>
    <property type="molecule type" value="Genomic_DNA"/>
</dbReference>
<dbReference type="SMART" id="SM00855">
    <property type="entry name" value="PGAM"/>
    <property type="match status" value="1"/>
</dbReference>
<evidence type="ECO:0000313" key="1">
    <source>
        <dbReference type="EMBL" id="PJJ65028.1"/>
    </source>
</evidence>
<accession>A0A2M9C3E3</accession>
<dbReference type="CDD" id="cd07067">
    <property type="entry name" value="HP_PGM_like"/>
    <property type="match status" value="1"/>
</dbReference>
<evidence type="ECO:0000313" key="2">
    <source>
        <dbReference type="Proteomes" id="UP000230161"/>
    </source>
</evidence>
<organism evidence="1 2">
    <name type="scientific">Compostimonas suwonensis</name>
    <dbReference type="NCBI Taxonomy" id="1048394"/>
    <lineage>
        <taxon>Bacteria</taxon>
        <taxon>Bacillati</taxon>
        <taxon>Actinomycetota</taxon>
        <taxon>Actinomycetes</taxon>
        <taxon>Micrococcales</taxon>
        <taxon>Microbacteriaceae</taxon>
        <taxon>Compostimonas</taxon>
    </lineage>
</organism>
<dbReference type="PANTHER" id="PTHR48100:SF51">
    <property type="entry name" value="PHOSPHOGLYCERATE MUTASE"/>
    <property type="match status" value="1"/>
</dbReference>
<dbReference type="InterPro" id="IPR013078">
    <property type="entry name" value="His_Pase_superF_clade-1"/>
</dbReference>
<reference evidence="1 2" key="1">
    <citation type="submission" date="2017-11" db="EMBL/GenBank/DDBJ databases">
        <title>Genomic Encyclopedia of Archaeal and Bacterial Type Strains, Phase II (KMG-II): From Individual Species to Whole Genera.</title>
        <authorList>
            <person name="Goeker M."/>
        </authorList>
    </citation>
    <scope>NUCLEOTIDE SEQUENCE [LARGE SCALE GENOMIC DNA]</scope>
    <source>
        <strain evidence="1 2">DSM 25625</strain>
    </source>
</reference>
<proteinExistence type="predicted"/>
<name>A0A2M9C3E3_9MICO</name>